<proteinExistence type="predicted"/>
<sequence length="433" mass="46212">MSRSARRLGPVLMPVLVPVLGPVLGLMLGLAPAGPLAAQGAAEPVAATEAAEYQLGPEDVLALRVVTWDEARASYQPMEGLAGEYRVSAGGTVSLPVVGRISASGLTLQALSEAVSAGLKAQAGLYQPPVVSLEIAAYRPFYISGDVTDPGAYAWRPRLTASKALALAGGLYRNGRGGAQAEGEQLREISSLRSVQVELVRLLARAARLEAELADAEAITFPPGLSHPDGAVAVERIKAEERAIFDLRAESFARAEASSEALIALHETELAGLNGKLEGHERQLAIMREQVERLRGLVERGTVVANRLVDAERTLTDLAAEELDFNTAIFRARQRIGETERDLLQARDNRGREVLTQLQETRRGIELATKREAMLIGLAAASGTRPVDLPVVTEMRVRRAGTRGTEVLSLGPDDPILPGDVLEISQTLPMIGN</sequence>
<evidence type="ECO:0000259" key="4">
    <source>
        <dbReference type="Pfam" id="PF25994"/>
    </source>
</evidence>
<dbReference type="InterPro" id="IPR003715">
    <property type="entry name" value="Poly_export_N"/>
</dbReference>
<feature type="domain" description="Polysaccharide export protein N-terminal" evidence="3">
    <location>
        <begin position="49"/>
        <end position="135"/>
    </location>
</feature>
<evidence type="ECO:0000313" key="6">
    <source>
        <dbReference type="Proteomes" id="UP000198922"/>
    </source>
</evidence>
<dbReference type="RefSeq" id="WP_090114273.1">
    <property type="nucleotide sequence ID" value="NZ_FNAT01000008.1"/>
</dbReference>
<dbReference type="GO" id="GO:0015159">
    <property type="term" value="F:polysaccharide transmembrane transporter activity"/>
    <property type="evidence" value="ECO:0007669"/>
    <property type="project" value="InterPro"/>
</dbReference>
<keyword evidence="1" id="KW-0732">Signal</keyword>
<evidence type="ECO:0000256" key="1">
    <source>
        <dbReference type="ARBA" id="ARBA00022729"/>
    </source>
</evidence>
<gene>
    <name evidence="5" type="ORF">SAMN04488567_3599</name>
</gene>
<accession>A0A1G7J0J1</accession>
<dbReference type="AlphaFoldDB" id="A0A1G7J0J1"/>
<feature type="domain" description="AprE-like long alpha-helical hairpin" evidence="4">
    <location>
        <begin position="190"/>
        <end position="368"/>
    </location>
</feature>
<dbReference type="PANTHER" id="PTHR33619">
    <property type="entry name" value="POLYSACCHARIDE EXPORT PROTEIN GFCE-RELATED"/>
    <property type="match status" value="1"/>
</dbReference>
<keyword evidence="6" id="KW-1185">Reference proteome</keyword>
<dbReference type="EMBL" id="FNAT01000008">
    <property type="protein sequence ID" value="SDF18450.1"/>
    <property type="molecule type" value="Genomic_DNA"/>
</dbReference>
<dbReference type="InterPro" id="IPR058781">
    <property type="entry name" value="HH_AprE-like"/>
</dbReference>
<feature type="coiled-coil region" evidence="2">
    <location>
        <begin position="192"/>
        <end position="219"/>
    </location>
</feature>
<dbReference type="Gene3D" id="3.30.1950.10">
    <property type="entry name" value="wza like domain"/>
    <property type="match status" value="1"/>
</dbReference>
<dbReference type="OrthoDB" id="197007at2"/>
<dbReference type="STRING" id="521013.SAMN04488567_3599"/>
<name>A0A1G7J0J1_9RHOB</name>
<evidence type="ECO:0000256" key="2">
    <source>
        <dbReference type="SAM" id="Coils"/>
    </source>
</evidence>
<dbReference type="Pfam" id="PF02563">
    <property type="entry name" value="Poly_export"/>
    <property type="match status" value="1"/>
</dbReference>
<evidence type="ECO:0000259" key="3">
    <source>
        <dbReference type="Pfam" id="PF02563"/>
    </source>
</evidence>
<protein>
    <submittedName>
        <fullName evidence="5">Polysaccharide export outer membrane protein</fullName>
    </submittedName>
</protein>
<organism evidence="5 6">
    <name type="scientific">Limimaricola pyoseonensis</name>
    <dbReference type="NCBI Taxonomy" id="521013"/>
    <lineage>
        <taxon>Bacteria</taxon>
        <taxon>Pseudomonadati</taxon>
        <taxon>Pseudomonadota</taxon>
        <taxon>Alphaproteobacteria</taxon>
        <taxon>Rhodobacterales</taxon>
        <taxon>Paracoccaceae</taxon>
        <taxon>Limimaricola</taxon>
    </lineage>
</organism>
<dbReference type="InterPro" id="IPR049712">
    <property type="entry name" value="Poly_export"/>
</dbReference>
<dbReference type="Pfam" id="PF25994">
    <property type="entry name" value="HH_AprE"/>
    <property type="match status" value="1"/>
</dbReference>
<dbReference type="Proteomes" id="UP000198922">
    <property type="component" value="Unassembled WGS sequence"/>
</dbReference>
<keyword evidence="2" id="KW-0175">Coiled coil</keyword>
<feature type="coiled-coil region" evidence="2">
    <location>
        <begin position="263"/>
        <end position="297"/>
    </location>
</feature>
<dbReference type="PANTHER" id="PTHR33619:SF3">
    <property type="entry name" value="POLYSACCHARIDE EXPORT PROTEIN GFCE-RELATED"/>
    <property type="match status" value="1"/>
</dbReference>
<evidence type="ECO:0000313" key="5">
    <source>
        <dbReference type="EMBL" id="SDF18450.1"/>
    </source>
</evidence>
<reference evidence="6" key="1">
    <citation type="submission" date="2016-10" db="EMBL/GenBank/DDBJ databases">
        <authorList>
            <person name="Varghese N."/>
            <person name="Submissions S."/>
        </authorList>
    </citation>
    <scope>NUCLEOTIDE SEQUENCE [LARGE SCALE GENOMIC DNA]</scope>
    <source>
        <strain evidence="6">DSM 21424</strain>
    </source>
</reference>